<organism evidence="1 2">
    <name type="scientific">Parathielavia hyrcaniae</name>
    <dbReference type="NCBI Taxonomy" id="113614"/>
    <lineage>
        <taxon>Eukaryota</taxon>
        <taxon>Fungi</taxon>
        <taxon>Dikarya</taxon>
        <taxon>Ascomycota</taxon>
        <taxon>Pezizomycotina</taxon>
        <taxon>Sordariomycetes</taxon>
        <taxon>Sordariomycetidae</taxon>
        <taxon>Sordariales</taxon>
        <taxon>Chaetomiaceae</taxon>
        <taxon>Parathielavia</taxon>
    </lineage>
</organism>
<accession>A0AAN6PZJ3</accession>
<dbReference type="EMBL" id="MU863653">
    <property type="protein sequence ID" value="KAK4098990.1"/>
    <property type="molecule type" value="Genomic_DNA"/>
</dbReference>
<name>A0AAN6PZJ3_9PEZI</name>
<protein>
    <submittedName>
        <fullName evidence="1">Uncharacterized protein</fullName>
    </submittedName>
</protein>
<reference evidence="1" key="1">
    <citation type="journal article" date="2023" name="Mol. Phylogenet. Evol.">
        <title>Genome-scale phylogeny and comparative genomics of the fungal order Sordariales.</title>
        <authorList>
            <person name="Hensen N."/>
            <person name="Bonometti L."/>
            <person name="Westerberg I."/>
            <person name="Brannstrom I.O."/>
            <person name="Guillou S."/>
            <person name="Cros-Aarteil S."/>
            <person name="Calhoun S."/>
            <person name="Haridas S."/>
            <person name="Kuo A."/>
            <person name="Mondo S."/>
            <person name="Pangilinan J."/>
            <person name="Riley R."/>
            <person name="LaButti K."/>
            <person name="Andreopoulos B."/>
            <person name="Lipzen A."/>
            <person name="Chen C."/>
            <person name="Yan M."/>
            <person name="Daum C."/>
            <person name="Ng V."/>
            <person name="Clum A."/>
            <person name="Steindorff A."/>
            <person name="Ohm R.A."/>
            <person name="Martin F."/>
            <person name="Silar P."/>
            <person name="Natvig D.O."/>
            <person name="Lalanne C."/>
            <person name="Gautier V."/>
            <person name="Ament-Velasquez S.L."/>
            <person name="Kruys A."/>
            <person name="Hutchinson M.I."/>
            <person name="Powell A.J."/>
            <person name="Barry K."/>
            <person name="Miller A.N."/>
            <person name="Grigoriev I.V."/>
            <person name="Debuchy R."/>
            <person name="Gladieux P."/>
            <person name="Hiltunen Thoren M."/>
            <person name="Johannesson H."/>
        </authorList>
    </citation>
    <scope>NUCLEOTIDE SEQUENCE</scope>
    <source>
        <strain evidence="1">CBS 757.83</strain>
    </source>
</reference>
<gene>
    <name evidence="1" type="ORF">N658DRAFT_202707</name>
</gene>
<sequence>MIFFPIDGPGGEYISGISWKEPMSCGFTIVYEPRQNWCISTAHQKMQRVMESCRQRSRNQRVRGSLAFGERRYVPDAARRPSWIHLNVELLLLLILHRRGLCLAQLEQAVPPRCFTCNASSPVLRLHSASAV</sequence>
<keyword evidence="2" id="KW-1185">Reference proteome</keyword>
<dbReference type="AlphaFoldDB" id="A0AAN6PZJ3"/>
<evidence type="ECO:0000313" key="2">
    <source>
        <dbReference type="Proteomes" id="UP001305647"/>
    </source>
</evidence>
<reference evidence="1" key="2">
    <citation type="submission" date="2023-05" db="EMBL/GenBank/DDBJ databases">
        <authorList>
            <consortium name="Lawrence Berkeley National Laboratory"/>
            <person name="Steindorff A."/>
            <person name="Hensen N."/>
            <person name="Bonometti L."/>
            <person name="Westerberg I."/>
            <person name="Brannstrom I.O."/>
            <person name="Guillou S."/>
            <person name="Cros-Aarteil S."/>
            <person name="Calhoun S."/>
            <person name="Haridas S."/>
            <person name="Kuo A."/>
            <person name="Mondo S."/>
            <person name="Pangilinan J."/>
            <person name="Riley R."/>
            <person name="Labutti K."/>
            <person name="Andreopoulos B."/>
            <person name="Lipzen A."/>
            <person name="Chen C."/>
            <person name="Yanf M."/>
            <person name="Daum C."/>
            <person name="Ng V."/>
            <person name="Clum A."/>
            <person name="Ohm R."/>
            <person name="Martin F."/>
            <person name="Silar P."/>
            <person name="Natvig D."/>
            <person name="Lalanne C."/>
            <person name="Gautier V."/>
            <person name="Ament-Velasquez S.L."/>
            <person name="Kruys A."/>
            <person name="Hutchinson M.I."/>
            <person name="Powell A.J."/>
            <person name="Barry K."/>
            <person name="Miller A.N."/>
            <person name="Grigoriev I.V."/>
            <person name="Debuchy R."/>
            <person name="Gladieux P."/>
            <person name="Thoren M.H."/>
            <person name="Johannesson H."/>
        </authorList>
    </citation>
    <scope>NUCLEOTIDE SEQUENCE</scope>
    <source>
        <strain evidence="1">CBS 757.83</strain>
    </source>
</reference>
<evidence type="ECO:0000313" key="1">
    <source>
        <dbReference type="EMBL" id="KAK4098990.1"/>
    </source>
</evidence>
<proteinExistence type="predicted"/>
<dbReference type="Proteomes" id="UP001305647">
    <property type="component" value="Unassembled WGS sequence"/>
</dbReference>
<comment type="caution">
    <text evidence="1">The sequence shown here is derived from an EMBL/GenBank/DDBJ whole genome shotgun (WGS) entry which is preliminary data.</text>
</comment>